<proteinExistence type="inferred from homology"/>
<dbReference type="Gene3D" id="1.20.1250.20">
    <property type="entry name" value="MFS general substrate transporter like domains"/>
    <property type="match status" value="1"/>
</dbReference>
<feature type="transmembrane region" description="Helical" evidence="9">
    <location>
        <begin position="217"/>
        <end position="239"/>
    </location>
</feature>
<feature type="transmembrane region" description="Helical" evidence="9">
    <location>
        <begin position="177"/>
        <end position="196"/>
    </location>
</feature>
<evidence type="ECO:0000256" key="5">
    <source>
        <dbReference type="ARBA" id="ARBA00022692"/>
    </source>
</evidence>
<feature type="transmembrane region" description="Helical" evidence="9">
    <location>
        <begin position="245"/>
        <end position="266"/>
    </location>
</feature>
<organism evidence="11 12">
    <name type="scientific">Corynebacterium durum F0235</name>
    <dbReference type="NCBI Taxonomy" id="1035195"/>
    <lineage>
        <taxon>Bacteria</taxon>
        <taxon>Bacillati</taxon>
        <taxon>Actinomycetota</taxon>
        <taxon>Actinomycetes</taxon>
        <taxon>Mycobacteriales</taxon>
        <taxon>Corynebacteriaceae</taxon>
        <taxon>Corynebacterium</taxon>
    </lineage>
</organism>
<evidence type="ECO:0000256" key="3">
    <source>
        <dbReference type="ARBA" id="ARBA00022448"/>
    </source>
</evidence>
<dbReference type="PANTHER" id="PTHR23517:SF15">
    <property type="entry name" value="PROTON-DEPENDENT OLIGOPEPTIDE FAMILY TRANSPORT PROTEIN"/>
    <property type="match status" value="1"/>
</dbReference>
<feature type="transmembrane region" description="Helical" evidence="9">
    <location>
        <begin position="55"/>
        <end position="76"/>
    </location>
</feature>
<evidence type="ECO:0000256" key="7">
    <source>
        <dbReference type="ARBA" id="ARBA00023136"/>
    </source>
</evidence>
<dbReference type="Pfam" id="PF00854">
    <property type="entry name" value="PTR2"/>
    <property type="match status" value="1"/>
</dbReference>
<comment type="similarity">
    <text evidence="2 8">Belongs to the major facilitator superfamily. Proton-dependent oligopeptide transporter (POT/PTR) (TC 2.A.17) family.</text>
</comment>
<dbReference type="NCBIfam" id="TIGR00924">
    <property type="entry name" value="yjdL_sub1_fam"/>
    <property type="match status" value="1"/>
</dbReference>
<feature type="transmembrane region" description="Helical" evidence="9">
    <location>
        <begin position="384"/>
        <end position="409"/>
    </location>
</feature>
<evidence type="ECO:0000256" key="8">
    <source>
        <dbReference type="RuleBase" id="RU003755"/>
    </source>
</evidence>
<feature type="transmembrane region" description="Helical" evidence="9">
    <location>
        <begin position="421"/>
        <end position="442"/>
    </location>
</feature>
<dbReference type="AlphaFoldDB" id="L1MJZ5"/>
<feature type="transmembrane region" description="Helical" evidence="9">
    <location>
        <begin position="88"/>
        <end position="109"/>
    </location>
</feature>
<keyword evidence="3 8" id="KW-0813">Transport</keyword>
<dbReference type="Proteomes" id="UP000010445">
    <property type="component" value="Unassembled WGS sequence"/>
</dbReference>
<protein>
    <submittedName>
        <fullName evidence="11">Amino acid/peptide transporter</fullName>
    </submittedName>
</protein>
<dbReference type="GO" id="GO:0006857">
    <property type="term" value="P:oligopeptide transport"/>
    <property type="evidence" value="ECO:0007669"/>
    <property type="project" value="InterPro"/>
</dbReference>
<reference evidence="11 12" key="1">
    <citation type="submission" date="2012-05" db="EMBL/GenBank/DDBJ databases">
        <authorList>
            <person name="Weinstock G."/>
            <person name="Sodergren E."/>
            <person name="Lobos E.A."/>
            <person name="Fulton L."/>
            <person name="Fulton R."/>
            <person name="Courtney L."/>
            <person name="Fronick C."/>
            <person name="O'Laughlin M."/>
            <person name="Godfrey J."/>
            <person name="Wilson R.M."/>
            <person name="Miner T."/>
            <person name="Farmer C."/>
            <person name="Delehaunty K."/>
            <person name="Cordes M."/>
            <person name="Minx P."/>
            <person name="Tomlinson C."/>
            <person name="Chen J."/>
            <person name="Wollam A."/>
            <person name="Pepin K.H."/>
            <person name="Bhonagiri V."/>
            <person name="Zhang X."/>
            <person name="Suruliraj S."/>
            <person name="Warren W."/>
            <person name="Mitreva M."/>
            <person name="Mardis E.R."/>
            <person name="Wilson R.K."/>
        </authorList>
    </citation>
    <scope>NUCLEOTIDE SEQUENCE [LARGE SCALE GENOMIC DNA]</scope>
    <source>
        <strain evidence="11 12">F0235</strain>
    </source>
</reference>
<evidence type="ECO:0000256" key="2">
    <source>
        <dbReference type="ARBA" id="ARBA00005982"/>
    </source>
</evidence>
<keyword evidence="7 9" id="KW-0472">Membrane</keyword>
<gene>
    <name evidence="11" type="ORF">HMPREF9997_00868</name>
</gene>
<accession>L1MJZ5</accession>
<dbReference type="InterPro" id="IPR020846">
    <property type="entry name" value="MFS_dom"/>
</dbReference>
<dbReference type="HOGENOM" id="CLU_004790_0_1_11"/>
<dbReference type="PROSITE" id="PS50850">
    <property type="entry name" value="MFS"/>
    <property type="match status" value="1"/>
</dbReference>
<evidence type="ECO:0000256" key="4">
    <source>
        <dbReference type="ARBA" id="ARBA00022475"/>
    </source>
</evidence>
<dbReference type="SUPFAM" id="SSF103473">
    <property type="entry name" value="MFS general substrate transporter"/>
    <property type="match status" value="2"/>
</dbReference>
<dbReference type="PROSITE" id="PS01023">
    <property type="entry name" value="PTR2_2"/>
    <property type="match status" value="1"/>
</dbReference>
<evidence type="ECO:0000313" key="11">
    <source>
        <dbReference type="EMBL" id="EKX91264.1"/>
    </source>
</evidence>
<dbReference type="PATRIC" id="fig|1035195.3.peg.772"/>
<evidence type="ECO:0000256" key="1">
    <source>
        <dbReference type="ARBA" id="ARBA00004651"/>
    </source>
</evidence>
<dbReference type="EMBL" id="AMEM01000013">
    <property type="protein sequence ID" value="EKX91264.1"/>
    <property type="molecule type" value="Genomic_DNA"/>
</dbReference>
<feature type="transmembrane region" description="Helical" evidence="9">
    <location>
        <begin position="454"/>
        <end position="472"/>
    </location>
</feature>
<evidence type="ECO:0000256" key="6">
    <source>
        <dbReference type="ARBA" id="ARBA00022989"/>
    </source>
</evidence>
<sequence length="484" mass="51637">MATNERTFFGHPWGLANLFGVEMWERFSFYGLQAILLYYLYYQTTDGGLGIDESIATAIVGAYGGLVYVAAIGGGWVADRVLGAERTLFYSAIIVMLGHVSLGLLPGVLGLTVGLMLVALGSGGVKTTASTVLGGLYEDGDSRLDGGYSIFYMGINIGALFGPLVTGWMWGQAGFHWGFGMAAFGMAIGLIQYAVMRKDTIGAVGSTVLNPAPRSQILSVLGITLALVAVVVVLFTTGILKIGWLSNFVSIVGGIAAVLLFVQMYSSPKTTQTEKHRLLGFIPMFFASVMFWSIYQQQFTVIAIYSDQRLNRTFGGFEVSPAWVGSISPIFIIVFSGVFATMWLKLGERQPSTPMKYALSLMLTGLAAFIFIPFAGGGPNSTPFFAMVAILFLFTMAELMISPVGLSLASRLAPARFATRMMSLQFLSLAVGTALSGTFAGYYNAGDAGAERTYFLVIGAAAILGGLVMVALRRGILTAFEGVQ</sequence>
<feature type="transmembrane region" description="Helical" evidence="9">
    <location>
        <begin position="278"/>
        <end position="295"/>
    </location>
</feature>
<name>L1MJZ5_9CORY</name>
<dbReference type="InterPro" id="IPR036259">
    <property type="entry name" value="MFS_trans_sf"/>
</dbReference>
<dbReference type="OrthoDB" id="9772725at2"/>
<feature type="transmembrane region" description="Helical" evidence="9">
    <location>
        <begin position="322"/>
        <end position="346"/>
    </location>
</feature>
<feature type="transmembrane region" description="Helical" evidence="9">
    <location>
        <begin position="358"/>
        <end position="378"/>
    </location>
</feature>
<keyword evidence="12" id="KW-1185">Reference proteome</keyword>
<dbReference type="GO" id="GO:0005886">
    <property type="term" value="C:plasma membrane"/>
    <property type="evidence" value="ECO:0007669"/>
    <property type="project" value="UniProtKB-SubCell"/>
</dbReference>
<feature type="transmembrane region" description="Helical" evidence="9">
    <location>
        <begin position="115"/>
        <end position="137"/>
    </location>
</feature>
<dbReference type="GO" id="GO:1904680">
    <property type="term" value="F:peptide transmembrane transporter activity"/>
    <property type="evidence" value="ECO:0007669"/>
    <property type="project" value="InterPro"/>
</dbReference>
<evidence type="ECO:0000256" key="9">
    <source>
        <dbReference type="SAM" id="Phobius"/>
    </source>
</evidence>
<evidence type="ECO:0000259" key="10">
    <source>
        <dbReference type="PROSITE" id="PS50850"/>
    </source>
</evidence>
<dbReference type="InterPro" id="IPR050171">
    <property type="entry name" value="MFS_Transporters"/>
</dbReference>
<dbReference type="RefSeq" id="WP_006063110.1">
    <property type="nucleotide sequence ID" value="NZ_KB290828.1"/>
</dbReference>
<keyword evidence="5 8" id="KW-0812">Transmembrane</keyword>
<keyword evidence="6 9" id="KW-1133">Transmembrane helix</keyword>
<dbReference type="InterPro" id="IPR018456">
    <property type="entry name" value="PTR2_symporter_CS"/>
</dbReference>
<feature type="transmembrane region" description="Helical" evidence="9">
    <location>
        <begin position="27"/>
        <end position="43"/>
    </location>
</feature>
<dbReference type="CDD" id="cd17346">
    <property type="entry name" value="MFS_DtpA_like"/>
    <property type="match status" value="1"/>
</dbReference>
<dbReference type="eggNOG" id="COG3104">
    <property type="taxonomic scope" value="Bacteria"/>
</dbReference>
<dbReference type="PANTHER" id="PTHR23517">
    <property type="entry name" value="RESISTANCE PROTEIN MDTM, PUTATIVE-RELATED-RELATED"/>
    <property type="match status" value="1"/>
</dbReference>
<comment type="caution">
    <text evidence="11">The sequence shown here is derived from an EMBL/GenBank/DDBJ whole genome shotgun (WGS) entry which is preliminary data.</text>
</comment>
<dbReference type="InterPro" id="IPR005279">
    <property type="entry name" value="Dipep/tripep_permease"/>
</dbReference>
<keyword evidence="4" id="KW-1003">Cell membrane</keyword>
<feature type="transmembrane region" description="Helical" evidence="9">
    <location>
        <begin position="149"/>
        <end position="171"/>
    </location>
</feature>
<feature type="domain" description="Major facilitator superfamily (MFS) profile" evidence="10">
    <location>
        <begin position="17"/>
        <end position="477"/>
    </location>
</feature>
<evidence type="ECO:0000313" key="12">
    <source>
        <dbReference type="Proteomes" id="UP000010445"/>
    </source>
</evidence>
<dbReference type="InterPro" id="IPR000109">
    <property type="entry name" value="POT_fam"/>
</dbReference>
<dbReference type="STRING" id="1035195.HMPREF9997_00868"/>
<comment type="subcellular location">
    <subcellularLocation>
        <location evidence="1">Cell membrane</location>
        <topology evidence="1">Multi-pass membrane protein</topology>
    </subcellularLocation>
    <subcellularLocation>
        <location evidence="8">Membrane</location>
        <topology evidence="8">Multi-pass membrane protein</topology>
    </subcellularLocation>
</comment>